<dbReference type="Proteomes" id="UP001487740">
    <property type="component" value="Unassembled WGS sequence"/>
</dbReference>
<comment type="caution">
    <text evidence="1">The sequence shown here is derived from an EMBL/GenBank/DDBJ whole genome shotgun (WGS) entry which is preliminary data.</text>
</comment>
<dbReference type="AlphaFoldDB" id="A0AAW0UCH8"/>
<protein>
    <submittedName>
        <fullName evidence="1">Uncharacterized protein</fullName>
    </submittedName>
</protein>
<proteinExistence type="predicted"/>
<evidence type="ECO:0000313" key="1">
    <source>
        <dbReference type="EMBL" id="KAK8397151.1"/>
    </source>
</evidence>
<evidence type="ECO:0000313" key="2">
    <source>
        <dbReference type="Proteomes" id="UP001487740"/>
    </source>
</evidence>
<organism evidence="1 2">
    <name type="scientific">Scylla paramamosain</name>
    <name type="common">Mud crab</name>
    <dbReference type="NCBI Taxonomy" id="85552"/>
    <lineage>
        <taxon>Eukaryota</taxon>
        <taxon>Metazoa</taxon>
        <taxon>Ecdysozoa</taxon>
        <taxon>Arthropoda</taxon>
        <taxon>Crustacea</taxon>
        <taxon>Multicrustacea</taxon>
        <taxon>Malacostraca</taxon>
        <taxon>Eumalacostraca</taxon>
        <taxon>Eucarida</taxon>
        <taxon>Decapoda</taxon>
        <taxon>Pleocyemata</taxon>
        <taxon>Brachyura</taxon>
        <taxon>Eubrachyura</taxon>
        <taxon>Portunoidea</taxon>
        <taxon>Portunidae</taxon>
        <taxon>Portuninae</taxon>
        <taxon>Scylla</taxon>
    </lineage>
</organism>
<name>A0AAW0UCH8_SCYPA</name>
<reference evidence="1 2" key="1">
    <citation type="submission" date="2023-03" db="EMBL/GenBank/DDBJ databases">
        <title>High-quality genome of Scylla paramamosain provides insights in environmental adaptation.</title>
        <authorList>
            <person name="Zhang L."/>
        </authorList>
    </citation>
    <scope>NUCLEOTIDE SEQUENCE [LARGE SCALE GENOMIC DNA]</scope>
    <source>
        <strain evidence="1">LZ_2023a</strain>
        <tissue evidence="1">Muscle</tissue>
    </source>
</reference>
<sequence length="75" mass="8171">MCKEIQNLEEVVVMLHLGRKPKDGITNLLTAGQLLSSSLGLCAWLLFAGQGGSDTGIEAYRDIMHEKCDHNSSLI</sequence>
<keyword evidence="2" id="KW-1185">Reference proteome</keyword>
<gene>
    <name evidence="1" type="ORF">O3P69_004686</name>
</gene>
<dbReference type="EMBL" id="JARAKH010000014">
    <property type="protein sequence ID" value="KAK8397151.1"/>
    <property type="molecule type" value="Genomic_DNA"/>
</dbReference>
<accession>A0AAW0UCH8</accession>